<dbReference type="AlphaFoldDB" id="A0A1G7Y7N9"/>
<keyword evidence="1" id="KW-0812">Transmembrane</keyword>
<evidence type="ECO:0000256" key="1">
    <source>
        <dbReference type="SAM" id="Phobius"/>
    </source>
</evidence>
<feature type="transmembrane region" description="Helical" evidence="1">
    <location>
        <begin position="21"/>
        <end position="42"/>
    </location>
</feature>
<reference evidence="2 3" key="1">
    <citation type="submission" date="2016-10" db="EMBL/GenBank/DDBJ databases">
        <authorList>
            <person name="de Groot N.N."/>
        </authorList>
    </citation>
    <scope>NUCLEOTIDE SEQUENCE [LARGE SCALE GENOMIC DNA]</scope>
    <source>
        <strain evidence="2 3">LMG 2247</strain>
    </source>
</reference>
<proteinExistence type="predicted"/>
<dbReference type="Proteomes" id="UP000199706">
    <property type="component" value="Unassembled WGS sequence"/>
</dbReference>
<protein>
    <submittedName>
        <fullName evidence="2">Uncharacterized protein</fullName>
    </submittedName>
</protein>
<keyword evidence="1" id="KW-1133">Transmembrane helix</keyword>
<gene>
    <name evidence="2" type="ORF">SAMN05216466_10667</name>
</gene>
<accession>A0A1G7Y7N9</accession>
<keyword evidence="1" id="KW-0472">Membrane</keyword>
<evidence type="ECO:0000313" key="2">
    <source>
        <dbReference type="EMBL" id="SDG92333.1"/>
    </source>
</evidence>
<organism evidence="2 3">
    <name type="scientific">Paraburkholderia phenazinium</name>
    <dbReference type="NCBI Taxonomy" id="60549"/>
    <lineage>
        <taxon>Bacteria</taxon>
        <taxon>Pseudomonadati</taxon>
        <taxon>Pseudomonadota</taxon>
        <taxon>Betaproteobacteria</taxon>
        <taxon>Burkholderiales</taxon>
        <taxon>Burkholderiaceae</taxon>
        <taxon>Paraburkholderia</taxon>
    </lineage>
</organism>
<dbReference type="EMBL" id="FNCJ01000006">
    <property type="protein sequence ID" value="SDG92333.1"/>
    <property type="molecule type" value="Genomic_DNA"/>
</dbReference>
<sequence>MRTTTPVLRSLGQRTRQLVRRFPMTLIVIAVVAVCAVMYGRIGAAFSLFGLGIAGGECVLEELFMLGDET</sequence>
<name>A0A1G7Y7N9_9BURK</name>
<evidence type="ECO:0000313" key="3">
    <source>
        <dbReference type="Proteomes" id="UP000199706"/>
    </source>
</evidence>